<name>A0A6P5FR64_ANACO</name>
<protein>
    <submittedName>
        <fullName evidence="3">Uncharacterized protein LOC109716961</fullName>
    </submittedName>
</protein>
<dbReference type="InterPro" id="IPR006311">
    <property type="entry name" value="TAT_signal"/>
</dbReference>
<evidence type="ECO:0000256" key="1">
    <source>
        <dbReference type="SAM" id="Coils"/>
    </source>
</evidence>
<keyword evidence="2" id="KW-1185">Reference proteome</keyword>
<gene>
    <name evidence="3" type="primary">LOC109716961</name>
</gene>
<reference evidence="2" key="1">
    <citation type="journal article" date="2015" name="Nat. Genet.">
        <title>The pineapple genome and the evolution of CAM photosynthesis.</title>
        <authorList>
            <person name="Ming R."/>
            <person name="VanBuren R."/>
            <person name="Wai C.M."/>
            <person name="Tang H."/>
            <person name="Schatz M.C."/>
            <person name="Bowers J.E."/>
            <person name="Lyons E."/>
            <person name="Wang M.L."/>
            <person name="Chen J."/>
            <person name="Biggers E."/>
            <person name="Zhang J."/>
            <person name="Huang L."/>
            <person name="Zhang L."/>
            <person name="Miao W."/>
            <person name="Zhang J."/>
            <person name="Ye Z."/>
            <person name="Miao C."/>
            <person name="Lin Z."/>
            <person name="Wang H."/>
            <person name="Zhou H."/>
            <person name="Yim W.C."/>
            <person name="Priest H.D."/>
            <person name="Zheng C."/>
            <person name="Woodhouse M."/>
            <person name="Edger P.P."/>
            <person name="Guyot R."/>
            <person name="Guo H.B."/>
            <person name="Guo H."/>
            <person name="Zheng G."/>
            <person name="Singh R."/>
            <person name="Sharma A."/>
            <person name="Min X."/>
            <person name="Zheng Y."/>
            <person name="Lee H."/>
            <person name="Gurtowski J."/>
            <person name="Sedlazeck F.J."/>
            <person name="Harkess A."/>
            <person name="McKain M.R."/>
            <person name="Liao Z."/>
            <person name="Fang J."/>
            <person name="Liu J."/>
            <person name="Zhang X."/>
            <person name="Zhang Q."/>
            <person name="Hu W."/>
            <person name="Qin Y."/>
            <person name="Wang K."/>
            <person name="Chen L.Y."/>
            <person name="Shirley N."/>
            <person name="Lin Y.R."/>
            <person name="Liu L.Y."/>
            <person name="Hernandez A.G."/>
            <person name="Wright C.L."/>
            <person name="Bulone V."/>
            <person name="Tuskan G.A."/>
            <person name="Heath K."/>
            <person name="Zee F."/>
            <person name="Moore P.H."/>
            <person name="Sunkar R."/>
            <person name="Leebens-Mack J.H."/>
            <person name="Mockler T."/>
            <person name="Bennetzen J.L."/>
            <person name="Freeling M."/>
            <person name="Sankoff D."/>
            <person name="Paterson A.H."/>
            <person name="Zhu X."/>
            <person name="Yang X."/>
            <person name="Smith J.A."/>
            <person name="Cushman J.C."/>
            <person name="Paull R.E."/>
            <person name="Yu Q."/>
        </authorList>
    </citation>
    <scope>NUCLEOTIDE SEQUENCE [LARGE SCALE GENOMIC DNA]</scope>
    <source>
        <strain evidence="2">cv. F153</strain>
    </source>
</reference>
<dbReference type="RefSeq" id="XP_020098177.1">
    <property type="nucleotide sequence ID" value="XM_020242588.1"/>
</dbReference>
<organism evidence="2 3">
    <name type="scientific">Ananas comosus</name>
    <name type="common">Pineapple</name>
    <name type="synonym">Ananas ananas</name>
    <dbReference type="NCBI Taxonomy" id="4615"/>
    <lineage>
        <taxon>Eukaryota</taxon>
        <taxon>Viridiplantae</taxon>
        <taxon>Streptophyta</taxon>
        <taxon>Embryophyta</taxon>
        <taxon>Tracheophyta</taxon>
        <taxon>Spermatophyta</taxon>
        <taxon>Magnoliopsida</taxon>
        <taxon>Liliopsida</taxon>
        <taxon>Poales</taxon>
        <taxon>Bromeliaceae</taxon>
        <taxon>Bromelioideae</taxon>
        <taxon>Ananas</taxon>
    </lineage>
</organism>
<feature type="coiled-coil region" evidence="1">
    <location>
        <begin position="60"/>
        <end position="87"/>
    </location>
</feature>
<sequence>MAHRDKATKKGVSRGGFIGTVAASTANVAAAAAATATIATTITTSGGHVVTVSDFISQFDEAAKSRLNRMNERLRELEQQIETLEAQIWKASDPFDAA</sequence>
<dbReference type="Gramene" id="Aco018107.1.mrna1">
    <property type="protein sequence ID" value="Aco018107.1.mrna1"/>
    <property type="gene ID" value="Aco018107.1.path1"/>
</dbReference>
<dbReference type="AlphaFoldDB" id="A0A6P5FR64"/>
<evidence type="ECO:0000313" key="2">
    <source>
        <dbReference type="Proteomes" id="UP000515123"/>
    </source>
</evidence>
<dbReference type="Proteomes" id="UP000515123">
    <property type="component" value="Linkage group 11"/>
</dbReference>
<dbReference type="Gene3D" id="1.20.5.110">
    <property type="match status" value="1"/>
</dbReference>
<dbReference type="PROSITE" id="PS51318">
    <property type="entry name" value="TAT"/>
    <property type="match status" value="1"/>
</dbReference>
<reference evidence="3" key="2">
    <citation type="submission" date="2025-08" db="UniProtKB">
        <authorList>
            <consortium name="RefSeq"/>
        </authorList>
    </citation>
    <scope>IDENTIFICATION</scope>
    <source>
        <tissue evidence="3">Leaf</tissue>
    </source>
</reference>
<evidence type="ECO:0000313" key="3">
    <source>
        <dbReference type="RefSeq" id="XP_020098177.1"/>
    </source>
</evidence>
<dbReference type="GeneID" id="109716961"/>
<keyword evidence="1" id="KW-0175">Coiled coil</keyword>
<accession>A0A6P5FR64</accession>
<proteinExistence type="predicted"/>